<evidence type="ECO:0008006" key="4">
    <source>
        <dbReference type="Google" id="ProtNLM"/>
    </source>
</evidence>
<dbReference type="EMBL" id="FUYJ01000011">
    <property type="protein sequence ID" value="SKB06484.1"/>
    <property type="molecule type" value="Genomic_DNA"/>
</dbReference>
<accession>A0A1T4YXH8</accession>
<evidence type="ECO:0000313" key="2">
    <source>
        <dbReference type="EMBL" id="SKB06484.1"/>
    </source>
</evidence>
<organism evidence="2 3">
    <name type="scientific">Sporosarcina newyorkensis</name>
    <dbReference type="NCBI Taxonomy" id="759851"/>
    <lineage>
        <taxon>Bacteria</taxon>
        <taxon>Bacillati</taxon>
        <taxon>Bacillota</taxon>
        <taxon>Bacilli</taxon>
        <taxon>Bacillales</taxon>
        <taxon>Caryophanaceae</taxon>
        <taxon>Sporosarcina</taxon>
    </lineage>
</organism>
<feature type="transmembrane region" description="Helical" evidence="1">
    <location>
        <begin position="20"/>
        <end position="41"/>
    </location>
</feature>
<protein>
    <recommendedName>
        <fullName evidence="4">ABC-2 type transport system permease protein</fullName>
    </recommendedName>
</protein>
<dbReference type="AlphaFoldDB" id="A0A1T4YXH8"/>
<reference evidence="3" key="1">
    <citation type="submission" date="2017-02" db="EMBL/GenBank/DDBJ databases">
        <authorList>
            <person name="Varghese N."/>
            <person name="Submissions S."/>
        </authorList>
    </citation>
    <scope>NUCLEOTIDE SEQUENCE [LARGE SCALE GENOMIC DNA]</scope>
    <source>
        <strain evidence="3">DSM 23966</strain>
    </source>
</reference>
<proteinExistence type="predicted"/>
<feature type="transmembrane region" description="Helical" evidence="1">
    <location>
        <begin position="71"/>
        <end position="89"/>
    </location>
</feature>
<feature type="transmembrane region" description="Helical" evidence="1">
    <location>
        <begin position="184"/>
        <end position="203"/>
    </location>
</feature>
<gene>
    <name evidence="2" type="ORF">SAMN04244570_0157</name>
</gene>
<dbReference type="RefSeq" id="WP_040759984.1">
    <property type="nucleotide sequence ID" value="NZ_FUYJ01000011.1"/>
</dbReference>
<feature type="transmembrane region" description="Helical" evidence="1">
    <location>
        <begin position="218"/>
        <end position="239"/>
    </location>
</feature>
<keyword evidence="3" id="KW-1185">Reference proteome</keyword>
<evidence type="ECO:0000313" key="3">
    <source>
        <dbReference type="Proteomes" id="UP000190042"/>
    </source>
</evidence>
<evidence type="ECO:0000256" key="1">
    <source>
        <dbReference type="SAM" id="Phobius"/>
    </source>
</evidence>
<name>A0A1T4YXH8_9BACL</name>
<keyword evidence="1" id="KW-0472">Membrane</keyword>
<sequence length="248" mass="27561">MFSTQWSVHELAKRQFLFKFNANGPIFTMLIVLQIISTVFLSGASTSTSSYEDGDTLLSFNYANVSNDGQVGLTLFWAFIVGFLLTSAAQRNESFAFVTNRLTFQLANFYFFCMAALFGGVTTVLLGSVMKIVAIFNDNAIIETSGLFSAPLDFFSQIIAMTAYTLLLMLVGYTLGTFIQFSKLFIALFALIWIAFTQISFGSDSNGLLNFFYGETSILLFILKVLIAIALLFGVSFWVTNRLEVRNP</sequence>
<keyword evidence="1" id="KW-0812">Transmembrane</keyword>
<keyword evidence="1" id="KW-1133">Transmembrane helix</keyword>
<dbReference type="Proteomes" id="UP000190042">
    <property type="component" value="Unassembled WGS sequence"/>
</dbReference>
<feature type="transmembrane region" description="Helical" evidence="1">
    <location>
        <begin position="109"/>
        <end position="134"/>
    </location>
</feature>
<feature type="transmembrane region" description="Helical" evidence="1">
    <location>
        <begin position="154"/>
        <end position="175"/>
    </location>
</feature>